<keyword evidence="2" id="KW-1185">Reference proteome</keyword>
<organism evidence="1 2">
    <name type="scientific">Cohnella abietis</name>
    <dbReference type="NCBI Taxonomy" id="2507935"/>
    <lineage>
        <taxon>Bacteria</taxon>
        <taxon>Bacillati</taxon>
        <taxon>Bacillota</taxon>
        <taxon>Bacilli</taxon>
        <taxon>Bacillales</taxon>
        <taxon>Paenibacillaceae</taxon>
        <taxon>Cohnella</taxon>
    </lineage>
</organism>
<dbReference type="Proteomes" id="UP000289856">
    <property type="component" value="Chromosome"/>
</dbReference>
<protein>
    <submittedName>
        <fullName evidence="1">Uncharacterized protein</fullName>
    </submittedName>
</protein>
<dbReference type="RefSeq" id="WP_130613489.1">
    <property type="nucleotide sequence ID" value="NZ_AP019400.1"/>
</dbReference>
<reference evidence="1 2" key="1">
    <citation type="submission" date="2019-01" db="EMBL/GenBank/DDBJ databases">
        <title>Complete genome sequence of Cohnella hallensis HS21 isolated from Korean fir (Abies koreana) rhizospheric soil.</title>
        <authorList>
            <person name="Jiang L."/>
            <person name="Kang S.W."/>
            <person name="Kim S."/>
            <person name="Jung J."/>
            <person name="Kim C.Y."/>
            <person name="Kim D.H."/>
            <person name="Kim S.W."/>
            <person name="Lee J."/>
        </authorList>
    </citation>
    <scope>NUCLEOTIDE SEQUENCE [LARGE SCALE GENOMIC DNA]</scope>
    <source>
        <strain evidence="1 2">HS21</strain>
    </source>
</reference>
<evidence type="ECO:0000313" key="2">
    <source>
        <dbReference type="Proteomes" id="UP000289856"/>
    </source>
</evidence>
<sequence>MKKRDVVYMIYSEEERSITASGIEFNEFVDSLTMGLNNVLLLSSGYTGADFHSGVGLDFVKRENLHKLYKENIHSYGDFCWIDFDELASLDKLEPQEKAELLYLGHYKKVLGSLFFEKLNNQFVYLAHDDGWYSKVFYKNKQDQLDIFRHLFPGKLKIYKRNVEPMSLEVGGQLVSFAKEGLLIDFSKTIKSRTGLEIPLNVIGKIKNFDDVYNNMERHKARAKSEHWLKYKESQWVIKS</sequence>
<name>A0A3T1DAK3_9BACL</name>
<dbReference type="OrthoDB" id="8704087at2"/>
<dbReference type="EMBL" id="AP019400">
    <property type="protein sequence ID" value="BBI35099.1"/>
    <property type="molecule type" value="Genomic_DNA"/>
</dbReference>
<evidence type="ECO:0000313" key="1">
    <source>
        <dbReference type="EMBL" id="BBI35099.1"/>
    </source>
</evidence>
<dbReference type="KEGG" id="cohn:KCTCHS21_44980"/>
<accession>A0A3T1DAK3</accession>
<dbReference type="AlphaFoldDB" id="A0A3T1DAK3"/>
<gene>
    <name evidence="1" type="ORF">KCTCHS21_44980</name>
</gene>
<proteinExistence type="predicted"/>